<sequence length="165" mass="19165">TCTRIETAIRKAASRLHRRKRRCKGSRERDRLRDGETYVLVGEGETIQVRGLQEELQRKEEELRRVEDQERETRQQLEEQKRETEQERRERESVTEVLDAAQNKGRKLEDVGERQKRRKISQLKSYTKLALKPLESYGLTLHSVTAVTDKGCSLSLDLSPGTSSA</sequence>
<dbReference type="AlphaFoldDB" id="A0AA35QYL9"/>
<evidence type="ECO:0000256" key="1">
    <source>
        <dbReference type="SAM" id="MobiDB-lite"/>
    </source>
</evidence>
<organism evidence="2 3">
    <name type="scientific">Geodia barretti</name>
    <name type="common">Barrett's horny sponge</name>
    <dbReference type="NCBI Taxonomy" id="519541"/>
    <lineage>
        <taxon>Eukaryota</taxon>
        <taxon>Metazoa</taxon>
        <taxon>Porifera</taxon>
        <taxon>Demospongiae</taxon>
        <taxon>Heteroscleromorpha</taxon>
        <taxon>Tetractinellida</taxon>
        <taxon>Astrophorina</taxon>
        <taxon>Geodiidae</taxon>
        <taxon>Geodia</taxon>
    </lineage>
</organism>
<feature type="non-terminal residue" evidence="2">
    <location>
        <position position="165"/>
    </location>
</feature>
<feature type="non-terminal residue" evidence="2">
    <location>
        <position position="1"/>
    </location>
</feature>
<comment type="caution">
    <text evidence="2">The sequence shown here is derived from an EMBL/GenBank/DDBJ whole genome shotgun (WGS) entry which is preliminary data.</text>
</comment>
<feature type="compositionally biased region" description="Basic and acidic residues" evidence="1">
    <location>
        <begin position="60"/>
        <end position="94"/>
    </location>
</feature>
<reference evidence="2" key="1">
    <citation type="submission" date="2023-03" db="EMBL/GenBank/DDBJ databases">
        <authorList>
            <person name="Steffen K."/>
            <person name="Cardenas P."/>
        </authorList>
    </citation>
    <scope>NUCLEOTIDE SEQUENCE</scope>
</reference>
<dbReference type="EMBL" id="CASHTH010000262">
    <property type="protein sequence ID" value="CAI7996049.1"/>
    <property type="molecule type" value="Genomic_DNA"/>
</dbReference>
<protein>
    <submittedName>
        <fullName evidence="2">Uncharacterized protein</fullName>
    </submittedName>
</protein>
<evidence type="ECO:0000313" key="3">
    <source>
        <dbReference type="Proteomes" id="UP001174909"/>
    </source>
</evidence>
<evidence type="ECO:0000313" key="2">
    <source>
        <dbReference type="EMBL" id="CAI7996049.1"/>
    </source>
</evidence>
<feature type="region of interest" description="Disordered" evidence="1">
    <location>
        <begin position="60"/>
        <end position="114"/>
    </location>
</feature>
<dbReference type="Proteomes" id="UP001174909">
    <property type="component" value="Unassembled WGS sequence"/>
</dbReference>
<keyword evidence="3" id="KW-1185">Reference proteome</keyword>
<proteinExistence type="predicted"/>
<accession>A0AA35QYL9</accession>
<name>A0AA35QYL9_GEOBA</name>
<gene>
    <name evidence="2" type="ORF">GBAR_LOCUS1807</name>
</gene>